<protein>
    <submittedName>
        <fullName evidence="3">Sporulation protein YunB</fullName>
    </submittedName>
</protein>
<dbReference type="InterPro" id="IPR014197">
    <property type="entry name" value="Sporulation_prot_YunB"/>
</dbReference>
<evidence type="ECO:0000313" key="3">
    <source>
        <dbReference type="EMBL" id="WHY50714.1"/>
    </source>
</evidence>
<dbReference type="PIRSF" id="PIRSF021383">
    <property type="entry name" value="YunB"/>
    <property type="match status" value="1"/>
</dbReference>
<dbReference type="EMBL" id="CP045835">
    <property type="protein sequence ID" value="QGG52916.1"/>
    <property type="molecule type" value="Genomic_DNA"/>
</dbReference>
<proteinExistence type="predicted"/>
<evidence type="ECO:0000313" key="5">
    <source>
        <dbReference type="Proteomes" id="UP001178322"/>
    </source>
</evidence>
<keyword evidence="1" id="KW-0472">Membrane</keyword>
<keyword evidence="1" id="KW-1133">Transmembrane helix</keyword>
<dbReference type="Proteomes" id="UP001178322">
    <property type="component" value="Chromosome"/>
</dbReference>
<reference evidence="2 4" key="1">
    <citation type="submission" date="2019-11" db="EMBL/GenBank/DDBJ databases">
        <title>Whole Genome Sequencing and Comparative Genomic Analyses of Lysinibacillus pakistanensis LZH-9, a Halotolerant Strain with Excellent COD Removal Capability.</title>
        <authorList>
            <person name="Zhou H."/>
        </authorList>
    </citation>
    <scope>NUCLEOTIDE SEQUENCE [LARGE SCALE GENOMIC DNA]</scope>
    <source>
        <strain evidence="2 4">LZH-9</strain>
    </source>
</reference>
<dbReference type="EMBL" id="CP126101">
    <property type="protein sequence ID" value="WHY50714.1"/>
    <property type="molecule type" value="Genomic_DNA"/>
</dbReference>
<sequence>MEQEEIFLFFPRKRMKLRSYSNYSHYGSYRKKGKRLNRLTLLIVSIIIGVSLFIYFLNERLMPTYLQYAEVQTNKIASYVVSKASLNVLDINDVLVEVSPNSSSDLKINTEIINRVRADTVKQVKMYLEQAELGDLSSLPDLDNIEYDLNKIKEGNGIVFYIPISQAANIPLLGNLGPKIPARFHVIGNVHSDVTSSITEYGINSAFVEVGIRIEVNVQIIVPFASKSSTITQDIPVAMGLTRGPVPNVYTNGTEGTQPSLEIPIPFDK</sequence>
<dbReference type="Proteomes" id="UP000373269">
    <property type="component" value="Chromosome"/>
</dbReference>
<dbReference type="NCBIfam" id="TIGR02832">
    <property type="entry name" value="spo_yunB"/>
    <property type="match status" value="1"/>
</dbReference>
<evidence type="ECO:0000313" key="4">
    <source>
        <dbReference type="Proteomes" id="UP000373269"/>
    </source>
</evidence>
<dbReference type="RefSeq" id="WP_283869358.1">
    <property type="nucleotide sequence ID" value="NZ_CP126101.1"/>
</dbReference>
<dbReference type="AlphaFoldDB" id="A0AAX3WU08"/>
<evidence type="ECO:0000313" key="2">
    <source>
        <dbReference type="EMBL" id="QGG52916.1"/>
    </source>
</evidence>
<dbReference type="Pfam" id="PF09560">
    <property type="entry name" value="Spore_YunB"/>
    <property type="match status" value="1"/>
</dbReference>
<feature type="transmembrane region" description="Helical" evidence="1">
    <location>
        <begin position="39"/>
        <end position="57"/>
    </location>
</feature>
<organism evidence="3 5">
    <name type="scientific">Lysinibacillus pakistanensis</name>
    <dbReference type="NCBI Taxonomy" id="759811"/>
    <lineage>
        <taxon>Bacteria</taxon>
        <taxon>Bacillati</taxon>
        <taxon>Bacillota</taxon>
        <taxon>Bacilli</taxon>
        <taxon>Bacillales</taxon>
        <taxon>Bacillaceae</taxon>
        <taxon>Lysinibacillus</taxon>
    </lineage>
</organism>
<evidence type="ECO:0000256" key="1">
    <source>
        <dbReference type="SAM" id="Phobius"/>
    </source>
</evidence>
<reference evidence="3" key="2">
    <citation type="submission" date="2023-05" db="EMBL/GenBank/DDBJ databases">
        <title>Comparative genomics of Bacillaceae isolates and their secondary metabolite potential.</title>
        <authorList>
            <person name="Song L."/>
            <person name="Nielsen L.J."/>
            <person name="Mohite O."/>
            <person name="Xu X."/>
            <person name="Weber T."/>
            <person name="Kovacs A.T."/>
        </authorList>
    </citation>
    <scope>NUCLEOTIDE SEQUENCE</scope>
    <source>
        <strain evidence="3">LY1</strain>
    </source>
</reference>
<keyword evidence="1" id="KW-0812">Transmembrane</keyword>
<gene>
    <name evidence="3" type="primary">yunB</name>
    <name evidence="2" type="ORF">GDS87_19290</name>
    <name evidence="3" type="ORF">QNH24_20845</name>
</gene>
<keyword evidence="4" id="KW-1185">Reference proteome</keyword>
<accession>A0AAX3WU08</accession>
<name>A0AAX3WU08_9BACI</name>